<proteinExistence type="predicted"/>
<name>A0A167CXN1_COLIC</name>
<evidence type="ECO:0000313" key="1">
    <source>
        <dbReference type="EMBL" id="KZL83154.1"/>
    </source>
</evidence>
<keyword evidence="2" id="KW-1185">Reference proteome</keyword>
<evidence type="ECO:0000313" key="2">
    <source>
        <dbReference type="Proteomes" id="UP000076584"/>
    </source>
</evidence>
<gene>
    <name evidence="1" type="ORF">CI238_13573</name>
</gene>
<accession>A0A167CXN1</accession>
<sequence>MKMQITHITKDDFFPGFKAAFFASMGKTNVQAGSRQAGLSGLLGSKDTNYSN</sequence>
<dbReference type="AlphaFoldDB" id="A0A167CXN1"/>
<reference evidence="1 2" key="1">
    <citation type="submission" date="2015-06" db="EMBL/GenBank/DDBJ databases">
        <title>Survival trade-offs in plant roots during colonization by closely related pathogenic and mutualistic fungi.</title>
        <authorList>
            <person name="Hacquard S."/>
            <person name="Kracher B."/>
            <person name="Hiruma K."/>
            <person name="Weinman A."/>
            <person name="Muench P."/>
            <person name="Garrido Oter R."/>
            <person name="Ver Loren van Themaat E."/>
            <person name="Dallerey J.-F."/>
            <person name="Damm U."/>
            <person name="Henrissat B."/>
            <person name="Lespinet O."/>
            <person name="Thon M."/>
            <person name="Kemen E."/>
            <person name="McHardy A.C."/>
            <person name="Schulze-Lefert P."/>
            <person name="O'Connell R.J."/>
        </authorList>
    </citation>
    <scope>NUCLEOTIDE SEQUENCE [LARGE SCALE GENOMIC DNA]</scope>
    <source>
        <strain evidence="1 2">MAFF 238704</strain>
    </source>
</reference>
<organism evidence="1 2">
    <name type="scientific">Colletotrichum incanum</name>
    <name type="common">Soybean anthracnose fungus</name>
    <dbReference type="NCBI Taxonomy" id="1573173"/>
    <lineage>
        <taxon>Eukaryota</taxon>
        <taxon>Fungi</taxon>
        <taxon>Dikarya</taxon>
        <taxon>Ascomycota</taxon>
        <taxon>Pezizomycotina</taxon>
        <taxon>Sordariomycetes</taxon>
        <taxon>Hypocreomycetidae</taxon>
        <taxon>Glomerellales</taxon>
        <taxon>Glomerellaceae</taxon>
        <taxon>Colletotrichum</taxon>
        <taxon>Colletotrichum spaethianum species complex</taxon>
    </lineage>
</organism>
<dbReference type="Proteomes" id="UP000076584">
    <property type="component" value="Unassembled WGS sequence"/>
</dbReference>
<dbReference type="EMBL" id="LFIW01001207">
    <property type="protein sequence ID" value="KZL83154.1"/>
    <property type="molecule type" value="Genomic_DNA"/>
</dbReference>
<protein>
    <submittedName>
        <fullName evidence="1">Uncharacterized protein</fullName>
    </submittedName>
</protein>
<comment type="caution">
    <text evidence="1">The sequence shown here is derived from an EMBL/GenBank/DDBJ whole genome shotgun (WGS) entry which is preliminary data.</text>
</comment>